<proteinExistence type="predicted"/>
<dbReference type="RefSeq" id="WP_380910485.1">
    <property type="nucleotide sequence ID" value="NZ_JBHTLS010000117.1"/>
</dbReference>
<feature type="transmembrane region" description="Helical" evidence="1">
    <location>
        <begin position="55"/>
        <end position="76"/>
    </location>
</feature>
<accession>A0ABW3NX61</accession>
<dbReference type="Proteomes" id="UP001597203">
    <property type="component" value="Unassembled WGS sequence"/>
</dbReference>
<evidence type="ECO:0000256" key="1">
    <source>
        <dbReference type="SAM" id="Phobius"/>
    </source>
</evidence>
<feature type="transmembrane region" description="Helical" evidence="1">
    <location>
        <begin position="83"/>
        <end position="102"/>
    </location>
</feature>
<sequence length="105" mass="11021">MGDAKQAFGKRERHGWRYRTNVGMRILAATLGAYLLASLAATGLALLLPMGRTEAVLIATMAAFLIAPGVTIWAFLTRRPRDALGGILLAAGAMAGLIWLGGRGA</sequence>
<evidence type="ECO:0000313" key="2">
    <source>
        <dbReference type="EMBL" id="MFD1105021.1"/>
    </source>
</evidence>
<keyword evidence="3" id="KW-1185">Reference proteome</keyword>
<comment type="caution">
    <text evidence="2">The sequence shown here is derived from an EMBL/GenBank/DDBJ whole genome shotgun (WGS) entry which is preliminary data.</text>
</comment>
<protein>
    <submittedName>
        <fullName evidence="2">Ketohydroxyglutarate aldolase</fullName>
    </submittedName>
</protein>
<organism evidence="2 3">
    <name type="scientific">Sphingobium olei</name>
    <dbReference type="NCBI Taxonomy" id="420955"/>
    <lineage>
        <taxon>Bacteria</taxon>
        <taxon>Pseudomonadati</taxon>
        <taxon>Pseudomonadota</taxon>
        <taxon>Alphaproteobacteria</taxon>
        <taxon>Sphingomonadales</taxon>
        <taxon>Sphingomonadaceae</taxon>
        <taxon>Sphingobium</taxon>
    </lineage>
</organism>
<keyword evidence="1" id="KW-0812">Transmembrane</keyword>
<evidence type="ECO:0000313" key="3">
    <source>
        <dbReference type="Proteomes" id="UP001597203"/>
    </source>
</evidence>
<reference evidence="3" key="1">
    <citation type="journal article" date="2019" name="Int. J. Syst. Evol. Microbiol.">
        <title>The Global Catalogue of Microorganisms (GCM) 10K type strain sequencing project: providing services to taxonomists for standard genome sequencing and annotation.</title>
        <authorList>
            <consortium name="The Broad Institute Genomics Platform"/>
            <consortium name="The Broad Institute Genome Sequencing Center for Infectious Disease"/>
            <person name="Wu L."/>
            <person name="Ma J."/>
        </authorList>
    </citation>
    <scope>NUCLEOTIDE SEQUENCE [LARGE SCALE GENOMIC DNA]</scope>
    <source>
        <strain evidence="3">CCUG 54329</strain>
    </source>
</reference>
<keyword evidence="1" id="KW-0472">Membrane</keyword>
<gene>
    <name evidence="2" type="ORF">ACFQ24_09065</name>
</gene>
<dbReference type="EMBL" id="JBHTLS010000117">
    <property type="protein sequence ID" value="MFD1105021.1"/>
    <property type="molecule type" value="Genomic_DNA"/>
</dbReference>
<feature type="transmembrane region" description="Helical" evidence="1">
    <location>
        <begin position="26"/>
        <end position="49"/>
    </location>
</feature>
<keyword evidence="1" id="KW-1133">Transmembrane helix</keyword>
<name>A0ABW3NX61_9SPHN</name>